<organism evidence="2 3">
    <name type="scientific">Mycolicibacterium thermoresistibile</name>
    <name type="common">Mycobacterium thermoresistibile</name>
    <dbReference type="NCBI Taxonomy" id="1797"/>
    <lineage>
        <taxon>Bacteria</taxon>
        <taxon>Bacillati</taxon>
        <taxon>Actinomycetota</taxon>
        <taxon>Actinomycetes</taxon>
        <taxon>Mycobacteriales</taxon>
        <taxon>Mycobacteriaceae</taxon>
        <taxon>Mycolicibacterium</taxon>
    </lineage>
</organism>
<dbReference type="PIRSF" id="PIRSF010611">
    <property type="entry name" value="UCP010611"/>
    <property type="match status" value="1"/>
</dbReference>
<feature type="chain" id="PRO_5039518852" description="Hemophore-related protein" evidence="1">
    <location>
        <begin position="25"/>
        <end position="112"/>
    </location>
</feature>
<dbReference type="EMBL" id="BCTB01000005">
    <property type="protein sequence ID" value="GAT14245.1"/>
    <property type="molecule type" value="Genomic_DNA"/>
</dbReference>
<dbReference type="GO" id="GO:0020037">
    <property type="term" value="F:heme binding"/>
    <property type="evidence" value="ECO:0007669"/>
    <property type="project" value="InterPro"/>
</dbReference>
<comment type="caution">
    <text evidence="2">The sequence shown here is derived from an EMBL/GenBank/DDBJ whole genome shotgun (WGS) entry which is preliminary data.</text>
</comment>
<protein>
    <recommendedName>
        <fullName evidence="4">Hemophore-related protein</fullName>
    </recommendedName>
</protein>
<evidence type="ECO:0008006" key="4">
    <source>
        <dbReference type="Google" id="ProtNLM"/>
    </source>
</evidence>
<reference evidence="2 3" key="1">
    <citation type="journal article" date="2016" name="Genome Announc.">
        <title>Draft Genome Sequences of Five Rapidly Growing Mycobacterium Species, M. thermoresistibile, M. fortuitum subsp. acetamidolyticum, M. canariasense, M. brisbanense, and M. novocastrense.</title>
        <authorList>
            <person name="Katahira K."/>
            <person name="Ogura Y."/>
            <person name="Gotoh Y."/>
            <person name="Hayashi T."/>
        </authorList>
    </citation>
    <scope>NUCLEOTIDE SEQUENCE [LARGE SCALE GENOMIC DNA]</scope>
    <source>
        <strain evidence="2 3">JCM6362</strain>
    </source>
</reference>
<dbReference type="NCBIfam" id="TIGR04529">
    <property type="entry name" value="MTB_hemophore"/>
    <property type="match status" value="1"/>
</dbReference>
<dbReference type="RefSeq" id="WP_040546950.1">
    <property type="nucleotide sequence ID" value="NZ_BCTB01000005.1"/>
</dbReference>
<evidence type="ECO:0000313" key="2">
    <source>
        <dbReference type="EMBL" id="GAT14245.1"/>
    </source>
</evidence>
<gene>
    <name evidence="2" type="ORF">RMCT_1216</name>
</gene>
<dbReference type="Proteomes" id="UP000069654">
    <property type="component" value="Unassembled WGS sequence"/>
</dbReference>
<evidence type="ECO:0000313" key="3">
    <source>
        <dbReference type="Proteomes" id="UP000069654"/>
    </source>
</evidence>
<dbReference type="AlphaFoldDB" id="A0A124E810"/>
<proteinExistence type="predicted"/>
<keyword evidence="1" id="KW-0732">Signal</keyword>
<reference evidence="3" key="2">
    <citation type="submission" date="2016-02" db="EMBL/GenBank/DDBJ databases">
        <title>Draft genome sequence of five rapidly growing Mycobacterium species.</title>
        <authorList>
            <person name="Katahira K."/>
            <person name="Gotou Y."/>
            <person name="Iida K."/>
            <person name="Ogura Y."/>
            <person name="Hayashi T."/>
        </authorList>
    </citation>
    <scope>NUCLEOTIDE SEQUENCE [LARGE SCALE GENOMIC DNA]</scope>
    <source>
        <strain evidence="3">JCM6362</strain>
    </source>
</reference>
<dbReference type="InterPro" id="IPR016572">
    <property type="entry name" value="UCP010611"/>
</dbReference>
<dbReference type="OrthoDB" id="4563701at2"/>
<name>A0A124E810_MYCTH</name>
<feature type="signal peptide" evidence="1">
    <location>
        <begin position="1"/>
        <end position="24"/>
    </location>
</feature>
<evidence type="ECO:0000256" key="1">
    <source>
        <dbReference type="SAM" id="SignalP"/>
    </source>
</evidence>
<sequence>MFTASLTRFAAAAGGMALALTAGAGPAAAQPDYGPMVDSPCTFEQAMAAVNTENPMAARYLNQSPPNIQFLQVFLSSPREERVSLLNQIKDNQGADQALPVFRQMLTSCVNY</sequence>
<dbReference type="InterPro" id="IPR032407">
    <property type="entry name" value="MHB"/>
</dbReference>
<accession>A0A124E810</accession>